<evidence type="ECO:0000259" key="4">
    <source>
        <dbReference type="Pfam" id="PF01555"/>
    </source>
</evidence>
<dbReference type="InterPro" id="IPR002941">
    <property type="entry name" value="DNA_methylase_N4/N6"/>
</dbReference>
<evidence type="ECO:0000313" key="5">
    <source>
        <dbReference type="EMBL" id="MFC6955084.1"/>
    </source>
</evidence>
<dbReference type="Gene3D" id="3.40.50.150">
    <property type="entry name" value="Vaccinia Virus protein VP39"/>
    <property type="match status" value="2"/>
</dbReference>
<reference evidence="5 6" key="1">
    <citation type="journal article" date="2019" name="Int. J. Syst. Evol. Microbiol.">
        <title>The Global Catalogue of Microorganisms (GCM) 10K type strain sequencing project: providing services to taxonomists for standard genome sequencing and annotation.</title>
        <authorList>
            <consortium name="The Broad Institute Genomics Platform"/>
            <consortium name="The Broad Institute Genome Sequencing Center for Infectious Disease"/>
            <person name="Wu L."/>
            <person name="Ma J."/>
        </authorList>
    </citation>
    <scope>NUCLEOTIDE SEQUENCE [LARGE SCALE GENOMIC DNA]</scope>
    <source>
        <strain evidence="5 6">GX26</strain>
    </source>
</reference>
<dbReference type="EC" id="2.1.1.113" evidence="3"/>
<keyword evidence="3" id="KW-0680">Restriction system</keyword>
<dbReference type="Proteomes" id="UP001596395">
    <property type="component" value="Unassembled WGS sequence"/>
</dbReference>
<dbReference type="GO" id="GO:0009307">
    <property type="term" value="P:DNA restriction-modification system"/>
    <property type="evidence" value="ECO:0007669"/>
    <property type="project" value="UniProtKB-KW"/>
</dbReference>
<dbReference type="GO" id="GO:0015667">
    <property type="term" value="F:site-specific DNA-methyltransferase (cytosine-N4-specific) activity"/>
    <property type="evidence" value="ECO:0007669"/>
    <property type="project" value="UniProtKB-EC"/>
</dbReference>
<dbReference type="GO" id="GO:0032259">
    <property type="term" value="P:methylation"/>
    <property type="evidence" value="ECO:0007669"/>
    <property type="project" value="UniProtKB-KW"/>
</dbReference>
<dbReference type="CDD" id="cd02440">
    <property type="entry name" value="AdoMet_MTases"/>
    <property type="match status" value="1"/>
</dbReference>
<evidence type="ECO:0000256" key="2">
    <source>
        <dbReference type="ARBA" id="ARBA00022679"/>
    </source>
</evidence>
<feature type="domain" description="DNA methylase N-4/N-6" evidence="4">
    <location>
        <begin position="25"/>
        <end position="78"/>
    </location>
</feature>
<dbReference type="PRINTS" id="PR00508">
    <property type="entry name" value="S21N4MTFRASE"/>
</dbReference>
<accession>A0ABD5VI63</accession>
<sequence length="224" mass="25179">MRTFLSLEYAHDTALPADHDDEFRTPHALVERFLREYSEPGDRVLDPFAGFGTTLAVAERLDREGYGIEYDADRVEHARDAAGDAEVVHHGSVLDLDDTWVPACDVCFTSPPFMERTDTRNPFENYAGESTYDEYLEDIERAFSRVESVLAPGARVVLDVSNMKYEERVTTLAWDVADRVSNVLHYDGEVVVGWDAGTDRDHGDGTFGYGYDHSYCLTFTNATG</sequence>
<proteinExistence type="inferred from homology"/>
<keyword evidence="1 3" id="KW-0489">Methyltransferase</keyword>
<evidence type="ECO:0000256" key="1">
    <source>
        <dbReference type="ARBA" id="ARBA00022603"/>
    </source>
</evidence>
<dbReference type="InterPro" id="IPR001091">
    <property type="entry name" value="RM_Methyltransferase"/>
</dbReference>
<dbReference type="EMBL" id="JBHSXN010000005">
    <property type="protein sequence ID" value="MFC6955084.1"/>
    <property type="molecule type" value="Genomic_DNA"/>
</dbReference>
<organism evidence="5 6">
    <name type="scientific">Halorubellus litoreus</name>
    <dbReference type="NCBI Taxonomy" id="755308"/>
    <lineage>
        <taxon>Archaea</taxon>
        <taxon>Methanobacteriati</taxon>
        <taxon>Methanobacteriota</taxon>
        <taxon>Stenosarchaea group</taxon>
        <taxon>Halobacteria</taxon>
        <taxon>Halobacteriales</taxon>
        <taxon>Halorubellaceae</taxon>
        <taxon>Halorubellus</taxon>
    </lineage>
</organism>
<keyword evidence="3" id="KW-0949">S-adenosyl-L-methionine</keyword>
<dbReference type="RefSeq" id="WP_336352022.1">
    <property type="nucleotide sequence ID" value="NZ_JAZAQL010000005.1"/>
</dbReference>
<evidence type="ECO:0000256" key="3">
    <source>
        <dbReference type="RuleBase" id="RU362026"/>
    </source>
</evidence>
<keyword evidence="2" id="KW-0808">Transferase</keyword>
<protein>
    <recommendedName>
        <fullName evidence="3">Type II methyltransferase</fullName>
        <ecNumber evidence="3">2.1.1.113</ecNumber>
    </recommendedName>
    <alternativeName>
        <fullName evidence="3">N-4 cytosine-specific methyltransferase</fullName>
    </alternativeName>
</protein>
<dbReference type="SUPFAM" id="SSF53335">
    <property type="entry name" value="S-adenosyl-L-methionine-dependent methyltransferases"/>
    <property type="match status" value="1"/>
</dbReference>
<gene>
    <name evidence="5" type="ORF">ACFQGB_19655</name>
</gene>
<evidence type="ECO:0000313" key="6">
    <source>
        <dbReference type="Proteomes" id="UP001596395"/>
    </source>
</evidence>
<dbReference type="InterPro" id="IPR029063">
    <property type="entry name" value="SAM-dependent_MTases_sf"/>
</dbReference>
<dbReference type="AlphaFoldDB" id="A0ABD5VI63"/>
<dbReference type="Pfam" id="PF01555">
    <property type="entry name" value="N6_N4_Mtase"/>
    <property type="match status" value="1"/>
</dbReference>
<keyword evidence="6" id="KW-1185">Reference proteome</keyword>
<name>A0ABD5VI63_9EURY</name>
<comment type="similarity">
    <text evidence="3">Belongs to the N(4)/N(6)-methyltransferase family.</text>
</comment>
<comment type="caution">
    <text evidence="5">The sequence shown here is derived from an EMBL/GenBank/DDBJ whole genome shotgun (WGS) entry which is preliminary data.</text>
</comment>
<comment type="catalytic activity">
    <reaction evidence="3">
        <text>a 2'-deoxycytidine in DNA + S-adenosyl-L-methionine = an N(4)-methyl-2'-deoxycytidine in DNA + S-adenosyl-L-homocysteine + H(+)</text>
        <dbReference type="Rhea" id="RHEA:16857"/>
        <dbReference type="Rhea" id="RHEA-COMP:11369"/>
        <dbReference type="Rhea" id="RHEA-COMP:13674"/>
        <dbReference type="ChEBI" id="CHEBI:15378"/>
        <dbReference type="ChEBI" id="CHEBI:57856"/>
        <dbReference type="ChEBI" id="CHEBI:59789"/>
        <dbReference type="ChEBI" id="CHEBI:85452"/>
        <dbReference type="ChEBI" id="CHEBI:137933"/>
        <dbReference type="EC" id="2.1.1.113"/>
    </reaction>
</comment>